<feature type="transmembrane region" description="Helical" evidence="2">
    <location>
        <begin position="12"/>
        <end position="36"/>
    </location>
</feature>
<evidence type="ECO:0000256" key="2">
    <source>
        <dbReference type="SAM" id="Phobius"/>
    </source>
</evidence>
<reference evidence="4" key="2">
    <citation type="submission" date="2020-10" db="UniProtKB">
        <authorList>
            <consortium name="WormBaseParasite"/>
        </authorList>
    </citation>
    <scope>IDENTIFICATION</scope>
</reference>
<feature type="transmembrane region" description="Helical" evidence="2">
    <location>
        <begin position="252"/>
        <end position="272"/>
    </location>
</feature>
<protein>
    <submittedName>
        <fullName evidence="4">G_PROTEIN_RECEP_F1_2 domain-containing protein</fullName>
    </submittedName>
</protein>
<reference evidence="3" key="1">
    <citation type="journal article" date="2013" name="Genetics">
        <title>The draft genome and transcriptome of Panagrellus redivivus are shaped by the harsh demands of a free-living lifestyle.</title>
        <authorList>
            <person name="Srinivasan J."/>
            <person name="Dillman A.R."/>
            <person name="Macchietto M.G."/>
            <person name="Heikkinen L."/>
            <person name="Lakso M."/>
            <person name="Fracchia K.M."/>
            <person name="Antoshechkin I."/>
            <person name="Mortazavi A."/>
            <person name="Wong G."/>
            <person name="Sternberg P.W."/>
        </authorList>
    </citation>
    <scope>NUCLEOTIDE SEQUENCE [LARGE SCALE GENOMIC DNA]</scope>
    <source>
        <strain evidence="3">MT8872</strain>
    </source>
</reference>
<evidence type="ECO:0000256" key="1">
    <source>
        <dbReference type="ARBA" id="ARBA00006803"/>
    </source>
</evidence>
<feature type="transmembrane region" description="Helical" evidence="2">
    <location>
        <begin position="84"/>
        <end position="103"/>
    </location>
</feature>
<dbReference type="AlphaFoldDB" id="A0A7E4VV55"/>
<dbReference type="Proteomes" id="UP000492821">
    <property type="component" value="Unassembled WGS sequence"/>
</dbReference>
<feature type="transmembrane region" description="Helical" evidence="2">
    <location>
        <begin position="206"/>
        <end position="232"/>
    </location>
</feature>
<evidence type="ECO:0000313" key="3">
    <source>
        <dbReference type="Proteomes" id="UP000492821"/>
    </source>
</evidence>
<keyword evidence="2" id="KW-0812">Transmembrane</keyword>
<keyword evidence="2" id="KW-0472">Membrane</keyword>
<comment type="similarity">
    <text evidence="1">Belongs to the nematode receptor-like protein sre family.</text>
</comment>
<dbReference type="WBParaSite" id="Pan_g3574.t1">
    <property type="protein sequence ID" value="Pan_g3574.t1"/>
    <property type="gene ID" value="Pan_g3574"/>
</dbReference>
<feature type="transmembrane region" description="Helical" evidence="2">
    <location>
        <begin position="157"/>
        <end position="176"/>
    </location>
</feature>
<dbReference type="InterPro" id="IPR052860">
    <property type="entry name" value="NRL-GPCR1"/>
</dbReference>
<dbReference type="Pfam" id="PF03125">
    <property type="entry name" value="Sre"/>
    <property type="match status" value="1"/>
</dbReference>
<name>A0A7E4VV55_PANRE</name>
<keyword evidence="2" id="KW-1133">Transmembrane helix</keyword>
<dbReference type="GO" id="GO:0007606">
    <property type="term" value="P:sensory perception of chemical stimulus"/>
    <property type="evidence" value="ECO:0007669"/>
    <property type="project" value="InterPro"/>
</dbReference>
<dbReference type="InterPro" id="IPR004151">
    <property type="entry name" value="7TM_GPCR_serpentine_rcpt_Sre"/>
</dbReference>
<sequence length="332" mass="38779">MPCVPFPDYILTIYSFELIFEVITVINAFIFLVPLIRVSTIHIHLRCSVIAMCFATIFRGSMRTIVILNIMYCYQLLSPGINNIFVFLFSAGNVSIMMIEVTIIAERTLSHIMTKKYEKYRSIWVIFMVSVLPIVFATAVTFNTVYLKTIPLMPSNWTMMSFIVFSWIIFFTVLKYHNDREKRSRSSKTLSERYQQAENWRTNRTIIWWCVFCFVHRILSGGVQVYKGIVLLQVDAQKLVEVTAFTDSLLNLSYGIMMNFFPLVFIGTLPAIRRKYREMFPLINHCCPAKRVEPGFVLTTQGMKVVKIQTITGHFDDLTTNWDTVYEKKRRF</sequence>
<organism evidence="3 4">
    <name type="scientific">Panagrellus redivivus</name>
    <name type="common">Microworm</name>
    <dbReference type="NCBI Taxonomy" id="6233"/>
    <lineage>
        <taxon>Eukaryota</taxon>
        <taxon>Metazoa</taxon>
        <taxon>Ecdysozoa</taxon>
        <taxon>Nematoda</taxon>
        <taxon>Chromadorea</taxon>
        <taxon>Rhabditida</taxon>
        <taxon>Tylenchina</taxon>
        <taxon>Panagrolaimomorpha</taxon>
        <taxon>Panagrolaimoidea</taxon>
        <taxon>Panagrolaimidae</taxon>
        <taxon>Panagrellus</taxon>
    </lineage>
</organism>
<accession>A0A7E4VV55</accession>
<dbReference type="GO" id="GO:0016020">
    <property type="term" value="C:membrane"/>
    <property type="evidence" value="ECO:0007669"/>
    <property type="project" value="InterPro"/>
</dbReference>
<feature type="transmembrane region" description="Helical" evidence="2">
    <location>
        <begin position="48"/>
        <end position="72"/>
    </location>
</feature>
<feature type="transmembrane region" description="Helical" evidence="2">
    <location>
        <begin position="123"/>
        <end position="145"/>
    </location>
</feature>
<proteinExistence type="inferred from homology"/>
<keyword evidence="3" id="KW-1185">Reference proteome</keyword>
<dbReference type="PANTHER" id="PTHR47521">
    <property type="entry name" value="SERPENTINE RECEPTOR, CLASS E (EPSILON)-RELATED"/>
    <property type="match status" value="1"/>
</dbReference>
<evidence type="ECO:0000313" key="4">
    <source>
        <dbReference type="WBParaSite" id="Pan_g3574.t1"/>
    </source>
</evidence>